<sequence>MDDNNSGNLHSERSEPELRFFTALLALFGFLFSFLLALLGVKYQTSGAALFHEHGAIMLLLTVDVCTCTIALAAAMLQTSNPRYLPFFKSVCLISGAFASDLLLLILVPPFGWFVFIICVFILIRLVYGSYEQILNCSQEFLGSISNCTSHAIHILCNWFRVNLQFQTSNGSLMLTPNEIEMQVVEMT</sequence>
<dbReference type="Proteomes" id="UP001459277">
    <property type="component" value="Unassembled WGS sequence"/>
</dbReference>
<reference evidence="2 3" key="1">
    <citation type="submission" date="2024-01" db="EMBL/GenBank/DDBJ databases">
        <title>A telomere-to-telomere, gap-free genome of sweet tea (Lithocarpus litseifolius).</title>
        <authorList>
            <person name="Zhou J."/>
        </authorList>
    </citation>
    <scope>NUCLEOTIDE SEQUENCE [LARGE SCALE GENOMIC DNA]</scope>
    <source>
        <strain evidence="2">Zhou-2022a</strain>
        <tissue evidence="2">Leaf</tissue>
    </source>
</reference>
<proteinExistence type="predicted"/>
<keyword evidence="1" id="KW-1133">Transmembrane helix</keyword>
<name>A0AAW2DGJ1_9ROSI</name>
<dbReference type="InterPro" id="IPR053258">
    <property type="entry name" value="Ca-permeable_cation_channel"/>
</dbReference>
<dbReference type="PANTHER" id="PTHR34115">
    <property type="entry name" value="PROTEIN, PUTATIVE-RELATED"/>
    <property type="match status" value="1"/>
</dbReference>
<protein>
    <submittedName>
        <fullName evidence="2">Uncharacterized protein</fullName>
    </submittedName>
</protein>
<gene>
    <name evidence="2" type="ORF">SO802_009278</name>
</gene>
<keyword evidence="1" id="KW-0472">Membrane</keyword>
<evidence type="ECO:0000313" key="3">
    <source>
        <dbReference type="Proteomes" id="UP001459277"/>
    </source>
</evidence>
<dbReference type="PANTHER" id="PTHR34115:SF17">
    <property type="entry name" value="PROTEIN, PUTATIVE-RELATED"/>
    <property type="match status" value="1"/>
</dbReference>
<feature type="transmembrane region" description="Helical" evidence="1">
    <location>
        <begin position="113"/>
        <end position="131"/>
    </location>
</feature>
<evidence type="ECO:0000313" key="2">
    <source>
        <dbReference type="EMBL" id="KAL0007776.1"/>
    </source>
</evidence>
<keyword evidence="1" id="KW-0812">Transmembrane</keyword>
<dbReference type="AlphaFoldDB" id="A0AAW2DGJ1"/>
<evidence type="ECO:0000256" key="1">
    <source>
        <dbReference type="SAM" id="Phobius"/>
    </source>
</evidence>
<feature type="transmembrane region" description="Helical" evidence="1">
    <location>
        <begin position="55"/>
        <end position="75"/>
    </location>
</feature>
<keyword evidence="3" id="KW-1185">Reference proteome</keyword>
<dbReference type="EMBL" id="JAZDWU010000003">
    <property type="protein sequence ID" value="KAL0007776.1"/>
    <property type="molecule type" value="Genomic_DNA"/>
</dbReference>
<accession>A0AAW2DGJ1</accession>
<feature type="transmembrane region" description="Helical" evidence="1">
    <location>
        <begin position="20"/>
        <end position="43"/>
    </location>
</feature>
<comment type="caution">
    <text evidence="2">The sequence shown here is derived from an EMBL/GenBank/DDBJ whole genome shotgun (WGS) entry which is preliminary data.</text>
</comment>
<organism evidence="2 3">
    <name type="scientific">Lithocarpus litseifolius</name>
    <dbReference type="NCBI Taxonomy" id="425828"/>
    <lineage>
        <taxon>Eukaryota</taxon>
        <taxon>Viridiplantae</taxon>
        <taxon>Streptophyta</taxon>
        <taxon>Embryophyta</taxon>
        <taxon>Tracheophyta</taxon>
        <taxon>Spermatophyta</taxon>
        <taxon>Magnoliopsida</taxon>
        <taxon>eudicotyledons</taxon>
        <taxon>Gunneridae</taxon>
        <taxon>Pentapetalae</taxon>
        <taxon>rosids</taxon>
        <taxon>fabids</taxon>
        <taxon>Fagales</taxon>
        <taxon>Fagaceae</taxon>
        <taxon>Lithocarpus</taxon>
    </lineage>
</organism>